<accession>A0A0E9QTH4</accession>
<protein>
    <submittedName>
        <fullName evidence="1">Uncharacterized protein</fullName>
    </submittedName>
</protein>
<proteinExistence type="predicted"/>
<reference evidence="1" key="2">
    <citation type="journal article" date="2015" name="Fish Shellfish Immunol.">
        <title>Early steps in the European eel (Anguilla anguilla)-Vibrio vulnificus interaction in the gills: Role of the RtxA13 toxin.</title>
        <authorList>
            <person name="Callol A."/>
            <person name="Pajuelo D."/>
            <person name="Ebbesson L."/>
            <person name="Teles M."/>
            <person name="MacKenzie S."/>
            <person name="Amaro C."/>
        </authorList>
    </citation>
    <scope>NUCLEOTIDE SEQUENCE</scope>
</reference>
<sequence length="12" mass="1383">MCPLFQATILVF</sequence>
<organism evidence="1">
    <name type="scientific">Anguilla anguilla</name>
    <name type="common">European freshwater eel</name>
    <name type="synonym">Muraena anguilla</name>
    <dbReference type="NCBI Taxonomy" id="7936"/>
    <lineage>
        <taxon>Eukaryota</taxon>
        <taxon>Metazoa</taxon>
        <taxon>Chordata</taxon>
        <taxon>Craniata</taxon>
        <taxon>Vertebrata</taxon>
        <taxon>Euteleostomi</taxon>
        <taxon>Actinopterygii</taxon>
        <taxon>Neopterygii</taxon>
        <taxon>Teleostei</taxon>
        <taxon>Anguilliformes</taxon>
        <taxon>Anguillidae</taxon>
        <taxon>Anguilla</taxon>
    </lineage>
</organism>
<dbReference type="EMBL" id="GBXM01089184">
    <property type="protein sequence ID" value="JAH19393.1"/>
    <property type="molecule type" value="Transcribed_RNA"/>
</dbReference>
<reference evidence="1" key="1">
    <citation type="submission" date="2014-11" db="EMBL/GenBank/DDBJ databases">
        <authorList>
            <person name="Amaro Gonzalez C."/>
        </authorList>
    </citation>
    <scope>NUCLEOTIDE SEQUENCE</scope>
</reference>
<evidence type="ECO:0000313" key="1">
    <source>
        <dbReference type="EMBL" id="JAH19393.1"/>
    </source>
</evidence>
<name>A0A0E9QTH4_ANGAN</name>